<evidence type="ECO:0000256" key="1">
    <source>
        <dbReference type="SAM" id="MobiDB-lite"/>
    </source>
</evidence>
<evidence type="ECO:0000313" key="2">
    <source>
        <dbReference type="EMBL" id="MPN53263.1"/>
    </source>
</evidence>
<dbReference type="EMBL" id="VSSQ01120203">
    <property type="protein sequence ID" value="MPN53263.1"/>
    <property type="molecule type" value="Genomic_DNA"/>
</dbReference>
<accession>A0A645J1D8</accession>
<comment type="caution">
    <text evidence="2">The sequence shown here is derived from an EMBL/GenBank/DDBJ whole genome shotgun (WGS) entry which is preliminary data.</text>
</comment>
<reference evidence="2" key="1">
    <citation type="submission" date="2019-08" db="EMBL/GenBank/DDBJ databases">
        <authorList>
            <person name="Kucharzyk K."/>
            <person name="Murdoch R.W."/>
            <person name="Higgins S."/>
            <person name="Loffler F."/>
        </authorList>
    </citation>
    <scope>NUCLEOTIDE SEQUENCE</scope>
</reference>
<organism evidence="2">
    <name type="scientific">bioreactor metagenome</name>
    <dbReference type="NCBI Taxonomy" id="1076179"/>
    <lineage>
        <taxon>unclassified sequences</taxon>
        <taxon>metagenomes</taxon>
        <taxon>ecological metagenomes</taxon>
    </lineage>
</organism>
<name>A0A645J1D8_9ZZZZ</name>
<dbReference type="AlphaFoldDB" id="A0A645J1D8"/>
<feature type="region of interest" description="Disordered" evidence="1">
    <location>
        <begin position="1"/>
        <end position="28"/>
    </location>
</feature>
<feature type="compositionally biased region" description="Basic and acidic residues" evidence="1">
    <location>
        <begin position="1"/>
        <end position="18"/>
    </location>
</feature>
<proteinExistence type="predicted"/>
<gene>
    <name evidence="2" type="ORF">SDC9_200927</name>
</gene>
<sequence length="58" mass="6525">MSTDGLRGETELLRRPADATEAGNGPEHMEVFKVHKNISDFSEILLTRIRLYQSPLSP</sequence>
<protein>
    <submittedName>
        <fullName evidence="2">Uncharacterized protein</fullName>
    </submittedName>
</protein>